<name>A0A8J2W1D1_9NEOP</name>
<dbReference type="EMBL" id="CAKASE010000050">
    <property type="protein sequence ID" value="CAG9563679.1"/>
    <property type="molecule type" value="Genomic_DNA"/>
</dbReference>
<keyword evidence="1" id="KW-1133">Transmembrane helix</keyword>
<keyword evidence="1" id="KW-0472">Membrane</keyword>
<accession>A0A8J2W1D1</accession>
<organism evidence="2 3">
    <name type="scientific">Danaus chrysippus</name>
    <name type="common">African queen</name>
    <dbReference type="NCBI Taxonomy" id="151541"/>
    <lineage>
        <taxon>Eukaryota</taxon>
        <taxon>Metazoa</taxon>
        <taxon>Ecdysozoa</taxon>
        <taxon>Arthropoda</taxon>
        <taxon>Hexapoda</taxon>
        <taxon>Insecta</taxon>
        <taxon>Pterygota</taxon>
        <taxon>Neoptera</taxon>
        <taxon>Endopterygota</taxon>
        <taxon>Lepidoptera</taxon>
        <taxon>Glossata</taxon>
        <taxon>Ditrysia</taxon>
        <taxon>Papilionoidea</taxon>
        <taxon>Nymphalidae</taxon>
        <taxon>Danainae</taxon>
        <taxon>Danaini</taxon>
        <taxon>Danaina</taxon>
        <taxon>Danaus</taxon>
        <taxon>Anosia</taxon>
    </lineage>
</organism>
<keyword evidence="3" id="KW-1185">Reference proteome</keyword>
<feature type="transmembrane region" description="Helical" evidence="1">
    <location>
        <begin position="67"/>
        <end position="86"/>
    </location>
</feature>
<dbReference type="Proteomes" id="UP000789524">
    <property type="component" value="Unassembled WGS sequence"/>
</dbReference>
<evidence type="ECO:0000313" key="3">
    <source>
        <dbReference type="Proteomes" id="UP000789524"/>
    </source>
</evidence>
<feature type="transmembrane region" description="Helical" evidence="1">
    <location>
        <begin position="7"/>
        <end position="27"/>
    </location>
</feature>
<reference evidence="2" key="1">
    <citation type="submission" date="2021-09" db="EMBL/GenBank/DDBJ databases">
        <authorList>
            <person name="Martin H S."/>
        </authorList>
    </citation>
    <scope>NUCLEOTIDE SEQUENCE</scope>
</reference>
<proteinExistence type="predicted"/>
<dbReference type="OrthoDB" id="7479684at2759"/>
<protein>
    <submittedName>
        <fullName evidence="2">(African queen) hypothetical protein</fullName>
    </submittedName>
</protein>
<gene>
    <name evidence="2" type="ORF">DCHRY22_LOCUS4787</name>
</gene>
<comment type="caution">
    <text evidence="2">The sequence shown here is derived from an EMBL/GenBank/DDBJ whole genome shotgun (WGS) entry which is preliminary data.</text>
</comment>
<sequence>MPLSGCTNGLVVTALVTLLLLPAQYYIPDLYLSPKEHISESLSLSSVTDSHSITEPWFSLDFNIVDLFLTLCLLSLAVFIYLCDWIQRKLMERRIIKLNRYLCECLEKLRGWDARQEKLETTLRMVQNATSEYNLLLLLVLRRQRLAPARASCDKDLEDFNMNLDTNPALYRATAL</sequence>
<dbReference type="AlphaFoldDB" id="A0A8J2W1D1"/>
<keyword evidence="1" id="KW-0812">Transmembrane</keyword>
<evidence type="ECO:0000256" key="1">
    <source>
        <dbReference type="SAM" id="Phobius"/>
    </source>
</evidence>
<evidence type="ECO:0000313" key="2">
    <source>
        <dbReference type="EMBL" id="CAG9563679.1"/>
    </source>
</evidence>